<dbReference type="InterPro" id="IPR046960">
    <property type="entry name" value="PPR_At4g14850-like_plant"/>
</dbReference>
<evidence type="ECO:0000313" key="4">
    <source>
        <dbReference type="Proteomes" id="UP001457282"/>
    </source>
</evidence>
<dbReference type="NCBIfam" id="TIGR00756">
    <property type="entry name" value="PPR"/>
    <property type="match status" value="3"/>
</dbReference>
<dbReference type="Pfam" id="PF13041">
    <property type="entry name" value="PPR_2"/>
    <property type="match status" value="3"/>
</dbReference>
<feature type="repeat" description="PPR" evidence="2">
    <location>
        <begin position="241"/>
        <end position="275"/>
    </location>
</feature>
<name>A0AAW1X057_RUBAR</name>
<reference evidence="3 4" key="1">
    <citation type="journal article" date="2023" name="G3 (Bethesda)">
        <title>A chromosome-length genome assembly and annotation of blackberry (Rubus argutus, cv. 'Hillquist').</title>
        <authorList>
            <person name="Bruna T."/>
            <person name="Aryal R."/>
            <person name="Dudchenko O."/>
            <person name="Sargent D.J."/>
            <person name="Mead D."/>
            <person name="Buti M."/>
            <person name="Cavallini A."/>
            <person name="Hytonen T."/>
            <person name="Andres J."/>
            <person name="Pham M."/>
            <person name="Weisz D."/>
            <person name="Mascagni F."/>
            <person name="Usai G."/>
            <person name="Natali L."/>
            <person name="Bassil N."/>
            <person name="Fernandez G.E."/>
            <person name="Lomsadze A."/>
            <person name="Armour M."/>
            <person name="Olukolu B."/>
            <person name="Poorten T."/>
            <person name="Britton C."/>
            <person name="Davik J."/>
            <person name="Ashrafi H."/>
            <person name="Aiden E.L."/>
            <person name="Borodovsky M."/>
            <person name="Worthington M."/>
        </authorList>
    </citation>
    <scope>NUCLEOTIDE SEQUENCE [LARGE SCALE GENOMIC DNA]</scope>
    <source>
        <strain evidence="3">PI 553951</strain>
    </source>
</reference>
<dbReference type="GO" id="GO:0009451">
    <property type="term" value="P:RNA modification"/>
    <property type="evidence" value="ECO:0007669"/>
    <property type="project" value="InterPro"/>
</dbReference>
<dbReference type="Pfam" id="PF13812">
    <property type="entry name" value="PPR_3"/>
    <property type="match status" value="1"/>
</dbReference>
<dbReference type="FunFam" id="1.25.40.10:FF:000351">
    <property type="entry name" value="Pentatricopeptide repeat-containing protein"/>
    <property type="match status" value="1"/>
</dbReference>
<organism evidence="3 4">
    <name type="scientific">Rubus argutus</name>
    <name type="common">Southern blackberry</name>
    <dbReference type="NCBI Taxonomy" id="59490"/>
    <lineage>
        <taxon>Eukaryota</taxon>
        <taxon>Viridiplantae</taxon>
        <taxon>Streptophyta</taxon>
        <taxon>Embryophyta</taxon>
        <taxon>Tracheophyta</taxon>
        <taxon>Spermatophyta</taxon>
        <taxon>Magnoliopsida</taxon>
        <taxon>eudicotyledons</taxon>
        <taxon>Gunneridae</taxon>
        <taxon>Pentapetalae</taxon>
        <taxon>rosids</taxon>
        <taxon>fabids</taxon>
        <taxon>Rosales</taxon>
        <taxon>Rosaceae</taxon>
        <taxon>Rosoideae</taxon>
        <taxon>Rosoideae incertae sedis</taxon>
        <taxon>Rubus</taxon>
    </lineage>
</organism>
<dbReference type="PANTHER" id="PTHR47926:SF357">
    <property type="entry name" value="PENTATRICOPEPTIDE REPEAT-CONTAINING PROTEIN"/>
    <property type="match status" value="1"/>
</dbReference>
<keyword evidence="4" id="KW-1185">Reference proteome</keyword>
<dbReference type="PROSITE" id="PS51375">
    <property type="entry name" value="PPR"/>
    <property type="match status" value="4"/>
</dbReference>
<dbReference type="Gene3D" id="1.25.40.10">
    <property type="entry name" value="Tetratricopeptide repeat domain"/>
    <property type="match status" value="4"/>
</dbReference>
<dbReference type="InterPro" id="IPR002885">
    <property type="entry name" value="PPR_rpt"/>
</dbReference>
<gene>
    <name evidence="3" type="ORF">M0R45_026529</name>
</gene>
<dbReference type="FunFam" id="1.25.40.10:FF:000344">
    <property type="entry name" value="Pentatricopeptide repeat-containing protein"/>
    <property type="match status" value="1"/>
</dbReference>
<feature type="repeat" description="PPR" evidence="2">
    <location>
        <begin position="342"/>
        <end position="376"/>
    </location>
</feature>
<dbReference type="GO" id="GO:0003723">
    <property type="term" value="F:RNA binding"/>
    <property type="evidence" value="ECO:0007669"/>
    <property type="project" value="InterPro"/>
</dbReference>
<protein>
    <recommendedName>
        <fullName evidence="5">Pentatricopeptide repeat-containing protein</fullName>
    </recommendedName>
</protein>
<evidence type="ECO:0000256" key="2">
    <source>
        <dbReference type="PROSITE-ProRule" id="PRU00708"/>
    </source>
</evidence>
<evidence type="ECO:0008006" key="5">
    <source>
        <dbReference type="Google" id="ProtNLM"/>
    </source>
</evidence>
<accession>A0AAW1X057</accession>
<proteinExistence type="predicted"/>
<dbReference type="InterPro" id="IPR011990">
    <property type="entry name" value="TPR-like_helical_dom_sf"/>
</dbReference>
<dbReference type="PANTHER" id="PTHR47926">
    <property type="entry name" value="PENTATRICOPEPTIDE REPEAT-CONTAINING PROTEIN"/>
    <property type="match status" value="1"/>
</dbReference>
<feature type="repeat" description="PPR" evidence="2">
    <location>
        <begin position="9"/>
        <end position="43"/>
    </location>
</feature>
<comment type="caution">
    <text evidence="3">The sequence shown here is derived from an EMBL/GenBank/DDBJ whole genome shotgun (WGS) entry which is preliminary data.</text>
</comment>
<sequence>MQFMGFEVDIYAGSSLLRLYVNNGCIHDARHLFDKMPHKDCVLWNVMLHGYVKRGESNNAVGFMEMRSSEVKVDAVTFSCILSVCASEAMISFGGQLHGLVVACGLESHFPVANTLVAMYSKCQCLSDARRLFDMMPRTDLVRWNGMISGYIQNGFMSNASHLFQEMISVGVKPDSITLASFLPSVAEPANLKHAKEIHGYIVRHCIPFDVFMNSALIDVYSKCGNVEMARKIFNQSTRNDVVMCTAMVSGLVLNGMNTDALDIFRWLVREKMRPNSLTMASVLPACAGLAALKLGKELHGNIIKHGLDKSFHVGSALTGMYAKSGRLDLAHQVFQRLSERDAICWNSMLTSYSQNGKPEEAIDLFRQMGMEGAKYDCVSISAVLSACANLPALHYGKEIHGFMIKSEFSSDIFAESALIDMYAKCGNLVLARRGLT</sequence>
<feature type="repeat" description="PPR" evidence="2">
    <location>
        <begin position="140"/>
        <end position="174"/>
    </location>
</feature>
<keyword evidence="1" id="KW-0677">Repeat</keyword>
<evidence type="ECO:0000256" key="1">
    <source>
        <dbReference type="ARBA" id="ARBA00022737"/>
    </source>
</evidence>
<dbReference type="EMBL" id="JBEDUW010000005">
    <property type="protein sequence ID" value="KAK9929429.1"/>
    <property type="molecule type" value="Genomic_DNA"/>
</dbReference>
<dbReference type="AlphaFoldDB" id="A0AAW1X057"/>
<evidence type="ECO:0000313" key="3">
    <source>
        <dbReference type="EMBL" id="KAK9929429.1"/>
    </source>
</evidence>
<dbReference type="Proteomes" id="UP001457282">
    <property type="component" value="Unassembled WGS sequence"/>
</dbReference>
<dbReference type="Pfam" id="PF01535">
    <property type="entry name" value="PPR"/>
    <property type="match status" value="3"/>
</dbReference>
<dbReference type="FunFam" id="1.25.40.10:FF:000436">
    <property type="entry name" value="Pentatricopeptide repeat-containing protein At5g39350 family"/>
    <property type="match status" value="1"/>
</dbReference>